<accession>A0AAE1GLW7</accession>
<proteinExistence type="predicted"/>
<evidence type="ECO:0000313" key="2">
    <source>
        <dbReference type="Proteomes" id="UP001286313"/>
    </source>
</evidence>
<protein>
    <submittedName>
        <fullName evidence="1">Uncharacterized protein</fullName>
    </submittedName>
</protein>
<keyword evidence="2" id="KW-1185">Reference proteome</keyword>
<sequence length="112" mass="13338">MTRNRYQVILKYIHFNDNNHIDRSHAICSWTENRCAEKQLIGRLRGSSQGVLVIVPWQRAHFVRRQLVHEHSAVSVLERSWNWFMWHSEGEQKMYAQVPCHSKEGSVRPPEM</sequence>
<name>A0AAE1GLW7_PETCI</name>
<reference evidence="1" key="1">
    <citation type="submission" date="2023-10" db="EMBL/GenBank/DDBJ databases">
        <title>Genome assemblies of two species of porcelain crab, Petrolisthes cinctipes and Petrolisthes manimaculis (Anomura: Porcellanidae).</title>
        <authorList>
            <person name="Angst P."/>
        </authorList>
    </citation>
    <scope>NUCLEOTIDE SEQUENCE</scope>
    <source>
        <strain evidence="1">PB745_01</strain>
        <tissue evidence="1">Gill</tissue>
    </source>
</reference>
<gene>
    <name evidence="1" type="ORF">Pcinc_000661</name>
</gene>
<dbReference type="AlphaFoldDB" id="A0AAE1GLW7"/>
<dbReference type="Proteomes" id="UP001286313">
    <property type="component" value="Unassembled WGS sequence"/>
</dbReference>
<dbReference type="EMBL" id="JAWQEG010000033">
    <property type="protein sequence ID" value="KAK3895738.1"/>
    <property type="molecule type" value="Genomic_DNA"/>
</dbReference>
<organism evidence="1 2">
    <name type="scientific">Petrolisthes cinctipes</name>
    <name type="common">Flat porcelain crab</name>
    <dbReference type="NCBI Taxonomy" id="88211"/>
    <lineage>
        <taxon>Eukaryota</taxon>
        <taxon>Metazoa</taxon>
        <taxon>Ecdysozoa</taxon>
        <taxon>Arthropoda</taxon>
        <taxon>Crustacea</taxon>
        <taxon>Multicrustacea</taxon>
        <taxon>Malacostraca</taxon>
        <taxon>Eumalacostraca</taxon>
        <taxon>Eucarida</taxon>
        <taxon>Decapoda</taxon>
        <taxon>Pleocyemata</taxon>
        <taxon>Anomura</taxon>
        <taxon>Galatheoidea</taxon>
        <taxon>Porcellanidae</taxon>
        <taxon>Petrolisthes</taxon>
    </lineage>
</organism>
<evidence type="ECO:0000313" key="1">
    <source>
        <dbReference type="EMBL" id="KAK3895738.1"/>
    </source>
</evidence>
<comment type="caution">
    <text evidence="1">The sequence shown here is derived from an EMBL/GenBank/DDBJ whole genome shotgun (WGS) entry which is preliminary data.</text>
</comment>